<evidence type="ECO:0000313" key="7">
    <source>
        <dbReference type="Proteomes" id="UP001335729"/>
    </source>
</evidence>
<reference evidence="6 7" key="1">
    <citation type="submission" date="2024-01" db="EMBL/GenBank/DDBJ databases">
        <title>Draft genome sequence of Gordonia sp. PKS22-38.</title>
        <authorList>
            <person name="Suphannarot A."/>
            <person name="Mingma R."/>
        </authorList>
    </citation>
    <scope>NUCLEOTIDE SEQUENCE [LARGE SCALE GENOMIC DNA]</scope>
    <source>
        <strain evidence="6 7">PKS22-38</strain>
    </source>
</reference>
<dbReference type="SUPFAM" id="SSF48498">
    <property type="entry name" value="Tetracyclin repressor-like, C-terminal domain"/>
    <property type="match status" value="1"/>
</dbReference>
<evidence type="ECO:0000256" key="1">
    <source>
        <dbReference type="ARBA" id="ARBA00023015"/>
    </source>
</evidence>
<evidence type="ECO:0000313" key="6">
    <source>
        <dbReference type="EMBL" id="MEE4024010.1"/>
    </source>
</evidence>
<dbReference type="PROSITE" id="PS50977">
    <property type="entry name" value="HTH_TETR_2"/>
    <property type="match status" value="1"/>
</dbReference>
<evidence type="ECO:0000256" key="2">
    <source>
        <dbReference type="ARBA" id="ARBA00023125"/>
    </source>
</evidence>
<keyword evidence="2 4" id="KW-0238">DNA-binding</keyword>
<feature type="domain" description="HTH tetR-type" evidence="5">
    <location>
        <begin position="7"/>
        <end position="67"/>
    </location>
</feature>
<evidence type="ECO:0000259" key="5">
    <source>
        <dbReference type="PROSITE" id="PS50977"/>
    </source>
</evidence>
<protein>
    <submittedName>
        <fullName evidence="6">TetR/AcrR family transcriptional regulator</fullName>
    </submittedName>
</protein>
<keyword evidence="1" id="KW-0805">Transcription regulation</keyword>
<dbReference type="RefSeq" id="WP_330505402.1">
    <property type="nucleotide sequence ID" value="NZ_JAZDUE010000010.1"/>
</dbReference>
<dbReference type="InterPro" id="IPR041490">
    <property type="entry name" value="KstR2_TetR_C"/>
</dbReference>
<dbReference type="PANTHER" id="PTHR30055">
    <property type="entry name" value="HTH-TYPE TRANSCRIPTIONAL REGULATOR RUTR"/>
    <property type="match status" value="1"/>
</dbReference>
<dbReference type="EMBL" id="JAZDUE010000010">
    <property type="protein sequence ID" value="MEE4024010.1"/>
    <property type="molecule type" value="Genomic_DNA"/>
</dbReference>
<dbReference type="InterPro" id="IPR050109">
    <property type="entry name" value="HTH-type_TetR-like_transc_reg"/>
</dbReference>
<dbReference type="Pfam" id="PF17932">
    <property type="entry name" value="TetR_C_24"/>
    <property type="match status" value="1"/>
</dbReference>
<dbReference type="InterPro" id="IPR009057">
    <property type="entry name" value="Homeodomain-like_sf"/>
</dbReference>
<dbReference type="Proteomes" id="UP001335729">
    <property type="component" value="Unassembled WGS sequence"/>
</dbReference>
<keyword evidence="7" id="KW-1185">Reference proteome</keyword>
<accession>A0ABU7MUK3</accession>
<dbReference type="PANTHER" id="PTHR30055:SF234">
    <property type="entry name" value="HTH-TYPE TRANSCRIPTIONAL REGULATOR BETI"/>
    <property type="match status" value="1"/>
</dbReference>
<keyword evidence="3" id="KW-0804">Transcription</keyword>
<feature type="DNA-binding region" description="H-T-H motif" evidence="4">
    <location>
        <begin position="30"/>
        <end position="49"/>
    </location>
</feature>
<gene>
    <name evidence="6" type="ORF">V1Y59_13060</name>
</gene>
<evidence type="ECO:0000256" key="3">
    <source>
        <dbReference type="ARBA" id="ARBA00023163"/>
    </source>
</evidence>
<comment type="caution">
    <text evidence="6">The sequence shown here is derived from an EMBL/GenBank/DDBJ whole genome shotgun (WGS) entry which is preliminary data.</text>
</comment>
<dbReference type="Pfam" id="PF00440">
    <property type="entry name" value="TetR_N"/>
    <property type="match status" value="1"/>
</dbReference>
<dbReference type="PRINTS" id="PR00455">
    <property type="entry name" value="HTHTETR"/>
</dbReference>
<dbReference type="InterPro" id="IPR036271">
    <property type="entry name" value="Tet_transcr_reg_TetR-rel_C_sf"/>
</dbReference>
<sequence>MTDARVTQTSEQIRRTALDLFATDGYDSTSIRDIAAAVGIRGASFYHHFRSKEEILWNLTERALGQLAESWQRAKAELSGDEPLEALRAFVRTGVVFHAEQRTEAALINSRLNRLSDEHYAGAVALRGDYERELADIVAACVATGRHAVPDVRVTVYAILQMTAAIATWYDPEGPTTLDELTSIYEELAVKMVAPA</sequence>
<dbReference type="SUPFAM" id="SSF46689">
    <property type="entry name" value="Homeodomain-like"/>
    <property type="match status" value="1"/>
</dbReference>
<dbReference type="InterPro" id="IPR001647">
    <property type="entry name" value="HTH_TetR"/>
</dbReference>
<name>A0ABU7MUK3_9ACTN</name>
<proteinExistence type="predicted"/>
<evidence type="ECO:0000256" key="4">
    <source>
        <dbReference type="PROSITE-ProRule" id="PRU00335"/>
    </source>
</evidence>
<dbReference type="Gene3D" id="1.10.357.10">
    <property type="entry name" value="Tetracycline Repressor, domain 2"/>
    <property type="match status" value="1"/>
</dbReference>
<organism evidence="6 7">
    <name type="scientific">Gordonia prachuapensis</name>
    <dbReference type="NCBI Taxonomy" id="3115651"/>
    <lineage>
        <taxon>Bacteria</taxon>
        <taxon>Bacillati</taxon>
        <taxon>Actinomycetota</taxon>
        <taxon>Actinomycetes</taxon>
        <taxon>Mycobacteriales</taxon>
        <taxon>Gordoniaceae</taxon>
        <taxon>Gordonia</taxon>
    </lineage>
</organism>